<dbReference type="SUPFAM" id="SSF56112">
    <property type="entry name" value="Protein kinase-like (PK-like)"/>
    <property type="match status" value="2"/>
</dbReference>
<dbReference type="CDD" id="cd13999">
    <property type="entry name" value="STKc_MAP3K-like"/>
    <property type="match status" value="2"/>
</dbReference>
<dbReference type="InterPro" id="IPR000719">
    <property type="entry name" value="Prot_kinase_dom"/>
</dbReference>
<dbReference type="PROSITE" id="PS50011">
    <property type="entry name" value="PROTEIN_KINASE_DOM"/>
    <property type="match status" value="2"/>
</dbReference>
<dbReference type="PROSITE" id="PS00108">
    <property type="entry name" value="PROTEIN_KINASE_ST"/>
    <property type="match status" value="2"/>
</dbReference>
<dbReference type="AlphaFoldDB" id="A0AAD9LS31"/>
<dbReference type="InterPro" id="IPR051681">
    <property type="entry name" value="Ser/Thr_Kinases-Pseudokinases"/>
</dbReference>
<dbReference type="Gene3D" id="1.10.510.10">
    <property type="entry name" value="Transferase(Phosphotransferase) domain 1"/>
    <property type="match status" value="2"/>
</dbReference>
<keyword evidence="2" id="KW-1133">Transmembrane helix</keyword>
<dbReference type="Gene3D" id="3.30.200.20">
    <property type="entry name" value="Phosphorylase Kinase, domain 1"/>
    <property type="match status" value="2"/>
</dbReference>
<feature type="compositionally biased region" description="Low complexity" evidence="1">
    <location>
        <begin position="215"/>
        <end position="230"/>
    </location>
</feature>
<feature type="domain" description="Protein kinase" evidence="3">
    <location>
        <begin position="323"/>
        <end position="592"/>
    </location>
</feature>
<feature type="transmembrane region" description="Helical" evidence="2">
    <location>
        <begin position="787"/>
        <end position="809"/>
    </location>
</feature>
<keyword evidence="4" id="KW-0808">Transferase</keyword>
<comment type="caution">
    <text evidence="4">The sequence shown here is derived from an EMBL/GenBank/DDBJ whole genome shotgun (WGS) entry which is preliminary data.</text>
</comment>
<gene>
    <name evidence="4" type="ORF">P3T76_000115</name>
</gene>
<evidence type="ECO:0000259" key="3">
    <source>
        <dbReference type="PROSITE" id="PS50011"/>
    </source>
</evidence>
<dbReference type="PANTHER" id="PTHR44329:SF214">
    <property type="entry name" value="PROTEIN KINASE DOMAIN-CONTAINING PROTEIN"/>
    <property type="match status" value="1"/>
</dbReference>
<accession>A0AAD9LS31</accession>
<evidence type="ECO:0000256" key="1">
    <source>
        <dbReference type="SAM" id="MobiDB-lite"/>
    </source>
</evidence>
<dbReference type="SMART" id="SM00220">
    <property type="entry name" value="S_TKc"/>
    <property type="match status" value="2"/>
</dbReference>
<dbReference type="PANTHER" id="PTHR44329">
    <property type="entry name" value="SERINE/THREONINE-PROTEIN KINASE TNNI3K-RELATED"/>
    <property type="match status" value="1"/>
</dbReference>
<keyword evidence="2" id="KW-0472">Membrane</keyword>
<dbReference type="EMBL" id="JASMQC010000001">
    <property type="protein sequence ID" value="KAK1947825.1"/>
    <property type="molecule type" value="Genomic_DNA"/>
</dbReference>
<sequence>MHKSIAFNSKLPAHSSKRRILNKSCGEEDMNRFWSLYPNSSCDGAPTGVFAKRRNDCSGQVASSGSHCEAKFDDSNNVVGYVNESCHEGTAAGLDDLFKGESYMAYDYYNNDDCTDYENTAAYRASGECELLYDGYSPFRSATISTRNGVLGWNTNAALNCSEPSWPSYFEFNVGITNTTCQVFTMPNGTSMVTGGFIFYNEAADLSESSRNISSESSLDELGSGSGSPMSPVPPMSSTDNGISAGVIAGVAIGIVVFVVAIIVVASCLHKRSKKTSSLQEPFFCRGSAWTGGTTADSEPSSLGTGLWNDEAIIATRVPRDQVRVEGCISRGGFGEVYRGKYNNQDVAVKMLFPEARSDLKKVNAFLAEVKLMAGLSHPHIVRFVGVSWGSLTDLCALTELMTGGDLRTLLKRFEEQKHPQGIDHDKIQIAYQIAQALTYLHSLSPIVVHRDLKSKNVLLTEDLDAKLTDFGASRERQEQTMTAGVGTMLWMAPEVMMAEHYDEKADIFSFGVLLSELDLQSLPYSHARIDSAGKKAPDAVILQKVASGALQVAFSPHCSASLVQLGKECVSLDPSGRPSAPMVVFRLQTIMKESVALLYPNSSCDGAPTGVFAQRRNDCSGQVASSGSRCEAKFDDSNSVVGYVDESCHEGTAAGLDDLFKGESYMAYDYYNNDDCTDYENTGAYRASGECEPLYDGYSPFRSATISMKNGVLAWTRNMGNASAALNCPGPTPNSSYYEFTVAVSNISVKACQNFKDIEGGFIFYNTSVDLSSGSSSTGNGTSTGAIAGIAAGVVVVIVAILLLICYLRKRSKRGGGSTTQSLQDPFLRRGSAWTGGATADSEPSSLGTGLWNDEAIIATRVPRDQVRVEGCISRGGFGEVYRGKYNNQDVAVKMLFPEARSDLKKVNAFLAEVKLMAGLSHPHIVRFVGVSWGSLTDLCALTELMTGGDLRTLLKRFEEQKHPQGIDHDKIQIAYQIAQALTYLHSLSPIVVHRDLKSKNVLLTEDLDAKLTDFGASRERQEQTMTAGVGTMLWMAPEVMMAEHYDEKADIFSFGVLLSELDLQSLPYSHARIDSAGKKAPDAVILQKVASGALQVAFSPHCSASLVQLGKECVSLDPSGRPSAPMVVFRLQTIMKESVALSVGRSVLMNKTSPFQ</sequence>
<feature type="transmembrane region" description="Helical" evidence="2">
    <location>
        <begin position="245"/>
        <end position="266"/>
    </location>
</feature>
<feature type="domain" description="Protein kinase" evidence="3">
    <location>
        <begin position="868"/>
        <end position="1137"/>
    </location>
</feature>
<dbReference type="Pfam" id="PF00069">
    <property type="entry name" value="Pkinase"/>
    <property type="match status" value="2"/>
</dbReference>
<feature type="region of interest" description="Disordered" evidence="1">
    <location>
        <begin position="215"/>
        <end position="237"/>
    </location>
</feature>
<dbReference type="InterPro" id="IPR011009">
    <property type="entry name" value="Kinase-like_dom_sf"/>
</dbReference>
<evidence type="ECO:0000256" key="2">
    <source>
        <dbReference type="SAM" id="Phobius"/>
    </source>
</evidence>
<keyword evidence="4" id="KW-0418">Kinase</keyword>
<dbReference type="InterPro" id="IPR008271">
    <property type="entry name" value="Ser/Thr_kinase_AS"/>
</dbReference>
<dbReference type="Proteomes" id="UP001259832">
    <property type="component" value="Unassembled WGS sequence"/>
</dbReference>
<proteinExistence type="predicted"/>
<dbReference type="GO" id="GO:0004674">
    <property type="term" value="F:protein serine/threonine kinase activity"/>
    <property type="evidence" value="ECO:0007669"/>
    <property type="project" value="TreeGrafter"/>
</dbReference>
<keyword evidence="5" id="KW-1185">Reference proteome</keyword>
<dbReference type="GO" id="GO:0005524">
    <property type="term" value="F:ATP binding"/>
    <property type="evidence" value="ECO:0007669"/>
    <property type="project" value="InterPro"/>
</dbReference>
<evidence type="ECO:0000313" key="5">
    <source>
        <dbReference type="Proteomes" id="UP001259832"/>
    </source>
</evidence>
<organism evidence="4 5">
    <name type="scientific">Phytophthora citrophthora</name>
    <dbReference type="NCBI Taxonomy" id="4793"/>
    <lineage>
        <taxon>Eukaryota</taxon>
        <taxon>Sar</taxon>
        <taxon>Stramenopiles</taxon>
        <taxon>Oomycota</taxon>
        <taxon>Peronosporomycetes</taxon>
        <taxon>Peronosporales</taxon>
        <taxon>Peronosporaceae</taxon>
        <taxon>Phytophthora</taxon>
    </lineage>
</organism>
<keyword evidence="2" id="KW-0812">Transmembrane</keyword>
<name>A0AAD9LS31_9STRA</name>
<protein>
    <submittedName>
        <fullName evidence="4">Serine/threonine-protein kinase STY17</fullName>
    </submittedName>
</protein>
<evidence type="ECO:0000313" key="4">
    <source>
        <dbReference type="EMBL" id="KAK1947825.1"/>
    </source>
</evidence>
<reference evidence="4" key="1">
    <citation type="submission" date="2023-08" db="EMBL/GenBank/DDBJ databases">
        <title>Reference Genome Resource for the Citrus Pathogen Phytophthora citrophthora.</title>
        <authorList>
            <person name="Moller H."/>
            <person name="Coetzee B."/>
            <person name="Rose L.J."/>
            <person name="Van Niekerk J.M."/>
        </authorList>
    </citation>
    <scope>NUCLEOTIDE SEQUENCE</scope>
    <source>
        <strain evidence="4">STE-U-9442</strain>
    </source>
</reference>